<feature type="signal peptide" evidence="1">
    <location>
        <begin position="1"/>
        <end position="21"/>
    </location>
</feature>
<keyword evidence="2" id="KW-0413">Isomerase</keyword>
<comment type="caution">
    <text evidence="2">The sequence shown here is derived from an EMBL/GenBank/DDBJ whole genome shotgun (WGS) entry which is preliminary data.</text>
</comment>
<proteinExistence type="predicted"/>
<dbReference type="Gene3D" id="3.40.30.10">
    <property type="entry name" value="Glutaredoxin"/>
    <property type="match status" value="1"/>
</dbReference>
<feature type="chain" id="PRO_5009173138" evidence="1">
    <location>
        <begin position="22"/>
        <end position="138"/>
    </location>
</feature>
<keyword evidence="3" id="KW-1185">Reference proteome</keyword>
<dbReference type="AlphaFoldDB" id="A0A1E5CSF5"/>
<dbReference type="InterPro" id="IPR014109">
    <property type="entry name" value="Thiol-disulphide_isomerase_rbB"/>
</dbReference>
<evidence type="ECO:0000256" key="1">
    <source>
        <dbReference type="SAM" id="SignalP"/>
    </source>
</evidence>
<dbReference type="Pfam" id="PF13728">
    <property type="entry name" value="TraF"/>
    <property type="match status" value="1"/>
</dbReference>
<organism evidence="2 3">
    <name type="scientific">Vibrio genomosp. F6 str. FF-238</name>
    <dbReference type="NCBI Taxonomy" id="1191298"/>
    <lineage>
        <taxon>Bacteria</taxon>
        <taxon>Pseudomonadati</taxon>
        <taxon>Pseudomonadota</taxon>
        <taxon>Gammaproteobacteria</taxon>
        <taxon>Vibrionales</taxon>
        <taxon>Vibrionaceae</taxon>
        <taxon>Vibrio</taxon>
    </lineage>
</organism>
<reference evidence="2 3" key="1">
    <citation type="journal article" date="2012" name="Science">
        <title>Ecological populations of bacteria act as socially cohesive units of antibiotic production and resistance.</title>
        <authorList>
            <person name="Cordero O.X."/>
            <person name="Wildschutte H."/>
            <person name="Kirkup B."/>
            <person name="Proehl S."/>
            <person name="Ngo L."/>
            <person name="Hussain F."/>
            <person name="Le Roux F."/>
            <person name="Mincer T."/>
            <person name="Polz M.F."/>
        </authorList>
    </citation>
    <scope>NUCLEOTIDE SEQUENCE [LARGE SCALE GENOMIC DNA]</scope>
    <source>
        <strain evidence="2 3">FF-238</strain>
    </source>
</reference>
<dbReference type="GO" id="GO:0016853">
    <property type="term" value="F:isomerase activity"/>
    <property type="evidence" value="ECO:0007669"/>
    <property type="project" value="UniProtKB-KW"/>
</dbReference>
<protein>
    <submittedName>
        <fullName evidence="2">Type-F conjugative transfer system pilin assembly thiol-disulfide isomerase TrbB</fullName>
    </submittedName>
</protein>
<name>A0A1E5CSF5_9VIBR</name>
<dbReference type="EMBL" id="AJYW02000257">
    <property type="protein sequence ID" value="OEE72857.1"/>
    <property type="molecule type" value="Genomic_DNA"/>
</dbReference>
<keyword evidence="1" id="KW-0732">Signal</keyword>
<dbReference type="Proteomes" id="UP000094165">
    <property type="component" value="Unassembled WGS sequence"/>
</dbReference>
<gene>
    <name evidence="2" type="ORF">A130_07215</name>
</gene>
<dbReference type="InterPro" id="IPR039555">
    <property type="entry name" value="TraF/TrbB"/>
</dbReference>
<sequence>MKYVVTLMALLLTPISTTHVAMNHQYAMVFFFESTCHYCHLFAPKMQQLTQDTQLPTYAFSIDNKGMPGFDIPIPVTPEIGQKFFQANNGKAVLPATFLMNVNSQKFTRISVGDIPYSQLSQSVINALNDPKVREALQ</sequence>
<dbReference type="SUPFAM" id="SSF52833">
    <property type="entry name" value="Thioredoxin-like"/>
    <property type="match status" value="1"/>
</dbReference>
<accession>A0A1E5CSF5</accession>
<dbReference type="NCBIfam" id="TIGR02738">
    <property type="entry name" value="TrbB"/>
    <property type="match status" value="1"/>
</dbReference>
<evidence type="ECO:0000313" key="3">
    <source>
        <dbReference type="Proteomes" id="UP000094165"/>
    </source>
</evidence>
<evidence type="ECO:0000313" key="2">
    <source>
        <dbReference type="EMBL" id="OEE72857.1"/>
    </source>
</evidence>
<dbReference type="InterPro" id="IPR036249">
    <property type="entry name" value="Thioredoxin-like_sf"/>
</dbReference>